<evidence type="ECO:0000313" key="1">
    <source>
        <dbReference type="EMBL" id="AEF80695.1"/>
    </source>
</evidence>
<reference evidence="1 2" key="2">
    <citation type="journal article" date="2011" name="ISME J.">
        <title>RNA-seq reveals cooperative metabolic interactions between two termite-gut spirochete species in co-culture.</title>
        <authorList>
            <person name="Rosenthal A.Z."/>
            <person name="Matson E.G."/>
            <person name="Eldar A."/>
            <person name="Leadbetter J.R."/>
        </authorList>
    </citation>
    <scope>NUCLEOTIDE SEQUENCE [LARGE SCALE GENOMIC DNA]</scope>
    <source>
        <strain evidence="2">ATCC BAA-888 / DSM 13862 / ZAS-9</strain>
    </source>
</reference>
<dbReference type="STRING" id="545695.TREAZ_3417"/>
<organism evidence="1 2">
    <name type="scientific">Leadbettera azotonutricia (strain ATCC BAA-888 / DSM 13862 / ZAS-9)</name>
    <name type="common">Treponema azotonutricium</name>
    <dbReference type="NCBI Taxonomy" id="545695"/>
    <lineage>
        <taxon>Bacteria</taxon>
        <taxon>Pseudomonadati</taxon>
        <taxon>Spirochaetota</taxon>
        <taxon>Spirochaetia</taxon>
        <taxon>Spirochaetales</taxon>
        <taxon>Breznakiellaceae</taxon>
        <taxon>Leadbettera</taxon>
    </lineage>
</organism>
<dbReference type="RefSeq" id="WP_015712154.1">
    <property type="nucleotide sequence ID" value="NC_015577.1"/>
</dbReference>
<dbReference type="eggNOG" id="COG0716">
    <property type="taxonomic scope" value="Bacteria"/>
</dbReference>
<accession>F5Y7V0</accession>
<protein>
    <submittedName>
        <fullName evidence="1">Uncharacterized protein</fullName>
    </submittedName>
</protein>
<dbReference type="InParanoid" id="F5Y7V0"/>
<dbReference type="EMBL" id="CP001841">
    <property type="protein sequence ID" value="AEF80695.1"/>
    <property type="molecule type" value="Genomic_DNA"/>
</dbReference>
<dbReference type="KEGG" id="taz:TREAZ_3417"/>
<name>F5Y7V0_LEAAZ</name>
<dbReference type="Proteomes" id="UP000009222">
    <property type="component" value="Chromosome"/>
</dbReference>
<sequence>MRIAVISAPKSRNGVPEYVKSLAKGMESMGHRVDVIDAWTEDGFRLPGYEYIAVCAEAVKAWGGKMPEALSKVLSAGSGLVGKKSAAFLKKTGPFFITKALWNLMKAMEKEGMMVNWSEIILNAAHAEALGKRIGA</sequence>
<dbReference type="OrthoDB" id="360817at2"/>
<dbReference type="Gene3D" id="3.40.50.2000">
    <property type="entry name" value="Glycogen Phosphorylase B"/>
    <property type="match status" value="1"/>
</dbReference>
<reference evidence="2" key="1">
    <citation type="submission" date="2009-12" db="EMBL/GenBank/DDBJ databases">
        <title>Complete sequence of Treponema azotonutricium strain ZAS-9.</title>
        <authorList>
            <person name="Tetu S.G."/>
            <person name="Matson E."/>
            <person name="Ren Q."/>
            <person name="Seshadri R."/>
            <person name="Elbourne L."/>
            <person name="Hassan K.A."/>
            <person name="Durkin A."/>
            <person name="Radune D."/>
            <person name="Mohamoud Y."/>
            <person name="Shay R."/>
            <person name="Jin S."/>
            <person name="Zhang X."/>
            <person name="Lucey K."/>
            <person name="Ballor N.R."/>
            <person name="Ottesen E."/>
            <person name="Rosenthal R."/>
            <person name="Allen A."/>
            <person name="Leadbetter J.R."/>
            <person name="Paulsen I.T."/>
        </authorList>
    </citation>
    <scope>NUCLEOTIDE SEQUENCE [LARGE SCALE GENOMIC DNA]</scope>
    <source>
        <strain evidence="2">ATCC BAA-888 / DSM 13862 / ZAS-9</strain>
    </source>
</reference>
<evidence type="ECO:0000313" key="2">
    <source>
        <dbReference type="Proteomes" id="UP000009222"/>
    </source>
</evidence>
<proteinExistence type="predicted"/>
<dbReference type="HOGENOM" id="CLU_150070_0_0_12"/>
<keyword evidence="2" id="KW-1185">Reference proteome</keyword>
<gene>
    <name evidence="1" type="ordered locus">TREAZ_3417</name>
</gene>
<dbReference type="AlphaFoldDB" id="F5Y7V0"/>